<feature type="region of interest" description="Disordered" evidence="1">
    <location>
        <begin position="1"/>
        <end position="42"/>
    </location>
</feature>
<feature type="transmembrane region" description="Helical" evidence="2">
    <location>
        <begin position="47"/>
        <end position="69"/>
    </location>
</feature>
<comment type="caution">
    <text evidence="3">The sequence shown here is derived from an EMBL/GenBank/DDBJ whole genome shotgun (WGS) entry which is preliminary data.</text>
</comment>
<evidence type="ECO:0000256" key="1">
    <source>
        <dbReference type="SAM" id="MobiDB-lite"/>
    </source>
</evidence>
<feature type="compositionally biased region" description="Basic and acidic residues" evidence="1">
    <location>
        <begin position="1"/>
        <end position="17"/>
    </location>
</feature>
<evidence type="ECO:0000313" key="4">
    <source>
        <dbReference type="Proteomes" id="UP001210380"/>
    </source>
</evidence>
<keyword evidence="2" id="KW-0472">Membrane</keyword>
<protein>
    <submittedName>
        <fullName evidence="3">Uncharacterized protein</fullName>
    </submittedName>
</protein>
<proteinExistence type="predicted"/>
<dbReference type="EMBL" id="JAQGLA010000014">
    <property type="protein sequence ID" value="MDA3626215.1"/>
    <property type="molecule type" value="Genomic_DNA"/>
</dbReference>
<dbReference type="RefSeq" id="WP_270948800.1">
    <property type="nucleotide sequence ID" value="NZ_JAQGLA010000014.1"/>
</dbReference>
<keyword evidence="2" id="KW-0812">Transmembrane</keyword>
<feature type="transmembrane region" description="Helical" evidence="2">
    <location>
        <begin position="105"/>
        <end position="126"/>
    </location>
</feature>
<name>A0ABT4UWX3_9PSEU</name>
<sequence>MSRRDEGRRMRAPEPRRFRTQPIPAVPGRGRHAHQPARRSKGRFRGLSGSLAAGFLVLALLLAGVQFWATGQGQEGPGLPAVISQLAASLVALALQAVADRRRDLTGGLATAGVFVLVLGSLWFWWWL</sequence>
<reference evidence="3 4" key="1">
    <citation type="submission" date="2022-11" db="EMBL/GenBank/DDBJ databases">
        <title>Draft genome sequence of Saccharopolyspora sp. WRP15-2 isolated from rhizosphere soils of wild rice in Thailand.</title>
        <authorList>
            <person name="Duangmal K."/>
            <person name="Kammanee S."/>
            <person name="Muangham S."/>
        </authorList>
    </citation>
    <scope>NUCLEOTIDE SEQUENCE [LARGE SCALE GENOMIC DNA]</scope>
    <source>
        <strain evidence="3 4">WRP15-2</strain>
    </source>
</reference>
<organism evidence="3 4">
    <name type="scientific">Saccharopolyspora oryzae</name>
    <dbReference type="NCBI Taxonomy" id="2997343"/>
    <lineage>
        <taxon>Bacteria</taxon>
        <taxon>Bacillati</taxon>
        <taxon>Actinomycetota</taxon>
        <taxon>Actinomycetes</taxon>
        <taxon>Pseudonocardiales</taxon>
        <taxon>Pseudonocardiaceae</taxon>
        <taxon>Saccharopolyspora</taxon>
    </lineage>
</organism>
<gene>
    <name evidence="3" type="ORF">OU415_12270</name>
</gene>
<accession>A0ABT4UWX3</accession>
<keyword evidence="2" id="KW-1133">Transmembrane helix</keyword>
<dbReference type="Proteomes" id="UP001210380">
    <property type="component" value="Unassembled WGS sequence"/>
</dbReference>
<feature type="transmembrane region" description="Helical" evidence="2">
    <location>
        <begin position="81"/>
        <end position="98"/>
    </location>
</feature>
<evidence type="ECO:0000256" key="2">
    <source>
        <dbReference type="SAM" id="Phobius"/>
    </source>
</evidence>
<evidence type="ECO:0000313" key="3">
    <source>
        <dbReference type="EMBL" id="MDA3626215.1"/>
    </source>
</evidence>
<keyword evidence="4" id="KW-1185">Reference proteome</keyword>
<feature type="compositionally biased region" description="Basic residues" evidence="1">
    <location>
        <begin position="29"/>
        <end position="42"/>
    </location>
</feature>